<gene>
    <name evidence="1" type="ORF">L3X38_017166</name>
</gene>
<protein>
    <submittedName>
        <fullName evidence="1">Uncharacterized protein</fullName>
    </submittedName>
</protein>
<comment type="caution">
    <text evidence="1">The sequence shown here is derived from an EMBL/GenBank/DDBJ whole genome shotgun (WGS) entry which is preliminary data.</text>
</comment>
<dbReference type="AlphaFoldDB" id="A0AAD4W6L9"/>
<reference evidence="1 2" key="1">
    <citation type="journal article" date="2022" name="G3 (Bethesda)">
        <title>Whole-genome sequence and methylome profiling of the almond [Prunus dulcis (Mill.) D.A. Webb] cultivar 'Nonpareil'.</title>
        <authorList>
            <person name="D'Amico-Willman K.M."/>
            <person name="Ouma W.Z."/>
            <person name="Meulia T."/>
            <person name="Sideli G.M."/>
            <person name="Gradziel T.M."/>
            <person name="Fresnedo-Ramirez J."/>
        </authorList>
    </citation>
    <scope>NUCLEOTIDE SEQUENCE [LARGE SCALE GENOMIC DNA]</scope>
    <source>
        <strain evidence="1">Clone GOH B32 T37-40</strain>
    </source>
</reference>
<dbReference type="EMBL" id="JAJFAZ020000003">
    <property type="protein sequence ID" value="KAI5337895.1"/>
    <property type="molecule type" value="Genomic_DNA"/>
</dbReference>
<dbReference type="PANTHER" id="PTHR46148">
    <property type="entry name" value="CHROMO DOMAIN-CONTAINING PROTEIN"/>
    <property type="match status" value="1"/>
</dbReference>
<dbReference type="Proteomes" id="UP001054821">
    <property type="component" value="Chromosome 3"/>
</dbReference>
<evidence type="ECO:0000313" key="1">
    <source>
        <dbReference type="EMBL" id="KAI5337895.1"/>
    </source>
</evidence>
<evidence type="ECO:0000313" key="2">
    <source>
        <dbReference type="Proteomes" id="UP001054821"/>
    </source>
</evidence>
<proteinExistence type="predicted"/>
<keyword evidence="2" id="KW-1185">Reference proteome</keyword>
<dbReference type="PANTHER" id="PTHR46148:SF60">
    <property type="entry name" value="CHROMO DOMAIN-CONTAINING PROTEIN"/>
    <property type="match status" value="1"/>
</dbReference>
<sequence>MMYYEDILLIYHPNVLALPAELSQVHDVFYVSMLRKYMPDPHVLEYQPVDLEEDLSYEEQHVQILDRKEQMLRSRSIPVVTTTFYTLRDEENFVAQNTL</sequence>
<name>A0AAD4W6L9_PRUDU</name>
<organism evidence="1 2">
    <name type="scientific">Prunus dulcis</name>
    <name type="common">Almond</name>
    <name type="synonym">Amygdalus dulcis</name>
    <dbReference type="NCBI Taxonomy" id="3755"/>
    <lineage>
        <taxon>Eukaryota</taxon>
        <taxon>Viridiplantae</taxon>
        <taxon>Streptophyta</taxon>
        <taxon>Embryophyta</taxon>
        <taxon>Tracheophyta</taxon>
        <taxon>Spermatophyta</taxon>
        <taxon>Magnoliopsida</taxon>
        <taxon>eudicotyledons</taxon>
        <taxon>Gunneridae</taxon>
        <taxon>Pentapetalae</taxon>
        <taxon>rosids</taxon>
        <taxon>fabids</taxon>
        <taxon>Rosales</taxon>
        <taxon>Rosaceae</taxon>
        <taxon>Amygdaloideae</taxon>
        <taxon>Amygdaleae</taxon>
        <taxon>Prunus</taxon>
    </lineage>
</organism>
<accession>A0AAD4W6L9</accession>